<keyword evidence="8" id="KW-0808">Transferase</keyword>
<feature type="transmembrane region" description="Helical" evidence="6">
    <location>
        <begin position="12"/>
        <end position="31"/>
    </location>
</feature>
<keyword evidence="3 6" id="KW-0812">Transmembrane</keyword>
<feature type="transmembrane region" description="Helical" evidence="6">
    <location>
        <begin position="43"/>
        <end position="64"/>
    </location>
</feature>
<evidence type="ECO:0000256" key="5">
    <source>
        <dbReference type="ARBA" id="ARBA00023136"/>
    </source>
</evidence>
<feature type="transmembrane region" description="Helical" evidence="6">
    <location>
        <begin position="116"/>
        <end position="138"/>
    </location>
</feature>
<sequence>MTTHIRARAIFILKLGALMFPAVIAAFLILRARFDGDTSDMRYATVVALLFGATLFVRLPVATPVTRSVRRRISRLWWIVPIVLILPITVVSLIFGRVDVAAFVFHWVFGTRGVPIWDVLPFVVTAITYWVVIGWTIIRLDPFLCRFRGMDVALGLGVLLINPLVTEAGVNRGWAWSEAQESLAPRLASVNVHEGVDRPNIVFIFMEGLEQTYEEDEFGDAYAPIARLRAQGVSFTNVAQIAATGWSLAGTVATQCGAPLVMDGLSALTAKAADTSLVAGVTCLSDLTAKLGYSNMYVAGTELIGDQQGYFGYVNFFDTHGHGVVVDRSVIANQLGETGRVFSGEDGWGYRDDVTLSQALRTLDELRAAERPYFLTVATMDTHGPRAFMGEACNETGGEWFSENIVDAVRCSARLIEDFVSEVRARTAGTNTKIVLMSDHLAHRSNSYVDLMRYPRRNTVLFLDDGRAGEKIEKLGSMVDVFPTVLDSLGWLPEGQSHAGLGTSLLKAAPTLLEQYGLEALDSRIMLDTELSAAVWREEITVR</sequence>
<dbReference type="Proteomes" id="UP000199441">
    <property type="component" value="Unassembled WGS sequence"/>
</dbReference>
<keyword evidence="5 6" id="KW-0472">Membrane</keyword>
<dbReference type="RefSeq" id="WP_089944083.1">
    <property type="nucleotide sequence ID" value="NZ_FNOI01000001.1"/>
</dbReference>
<protein>
    <submittedName>
        <fullName evidence="8">Phosphoglycerol transferase</fullName>
    </submittedName>
</protein>
<organism evidence="8 9">
    <name type="scientific">Litoreibacter albidus</name>
    <dbReference type="NCBI Taxonomy" id="670155"/>
    <lineage>
        <taxon>Bacteria</taxon>
        <taxon>Pseudomonadati</taxon>
        <taxon>Pseudomonadota</taxon>
        <taxon>Alphaproteobacteria</taxon>
        <taxon>Rhodobacterales</taxon>
        <taxon>Roseobacteraceae</taxon>
        <taxon>Litoreibacter</taxon>
    </lineage>
</organism>
<accession>A0A1H2RPS5</accession>
<dbReference type="Pfam" id="PF00884">
    <property type="entry name" value="Sulfatase"/>
    <property type="match status" value="1"/>
</dbReference>
<gene>
    <name evidence="8" type="ORF">SAMN04488001_0572</name>
</gene>
<evidence type="ECO:0000256" key="4">
    <source>
        <dbReference type="ARBA" id="ARBA00022989"/>
    </source>
</evidence>
<comment type="subcellular location">
    <subcellularLocation>
        <location evidence="1">Cell membrane</location>
        <topology evidence="1">Multi-pass membrane protein</topology>
    </subcellularLocation>
</comment>
<evidence type="ECO:0000256" key="2">
    <source>
        <dbReference type="ARBA" id="ARBA00022475"/>
    </source>
</evidence>
<dbReference type="GO" id="GO:0016740">
    <property type="term" value="F:transferase activity"/>
    <property type="evidence" value="ECO:0007669"/>
    <property type="project" value="UniProtKB-KW"/>
</dbReference>
<dbReference type="InterPro" id="IPR000917">
    <property type="entry name" value="Sulfatase_N"/>
</dbReference>
<dbReference type="EMBL" id="FNOI01000001">
    <property type="protein sequence ID" value="SDW21295.1"/>
    <property type="molecule type" value="Genomic_DNA"/>
</dbReference>
<keyword evidence="9" id="KW-1185">Reference proteome</keyword>
<name>A0A1H2RPS5_9RHOB</name>
<reference evidence="9" key="1">
    <citation type="submission" date="2016-10" db="EMBL/GenBank/DDBJ databases">
        <authorList>
            <person name="Varghese N."/>
            <person name="Submissions S."/>
        </authorList>
    </citation>
    <scope>NUCLEOTIDE SEQUENCE [LARGE SCALE GENOMIC DNA]</scope>
    <source>
        <strain evidence="9">DSM 26922</strain>
    </source>
</reference>
<feature type="domain" description="Sulfatase N-terminal" evidence="7">
    <location>
        <begin position="199"/>
        <end position="490"/>
    </location>
</feature>
<dbReference type="GO" id="GO:0005886">
    <property type="term" value="C:plasma membrane"/>
    <property type="evidence" value="ECO:0007669"/>
    <property type="project" value="UniProtKB-SubCell"/>
</dbReference>
<evidence type="ECO:0000256" key="6">
    <source>
        <dbReference type="SAM" id="Phobius"/>
    </source>
</evidence>
<keyword evidence="2" id="KW-1003">Cell membrane</keyword>
<evidence type="ECO:0000256" key="1">
    <source>
        <dbReference type="ARBA" id="ARBA00004651"/>
    </source>
</evidence>
<evidence type="ECO:0000259" key="7">
    <source>
        <dbReference type="Pfam" id="PF00884"/>
    </source>
</evidence>
<keyword evidence="4 6" id="KW-1133">Transmembrane helix</keyword>
<dbReference type="OrthoDB" id="9760224at2"/>
<dbReference type="STRING" id="670155.SAMN04488001_0572"/>
<evidence type="ECO:0000313" key="9">
    <source>
        <dbReference type="Proteomes" id="UP000199441"/>
    </source>
</evidence>
<dbReference type="CDD" id="cd16015">
    <property type="entry name" value="LTA_synthase"/>
    <property type="match status" value="1"/>
</dbReference>
<evidence type="ECO:0000313" key="8">
    <source>
        <dbReference type="EMBL" id="SDW21295.1"/>
    </source>
</evidence>
<dbReference type="AlphaFoldDB" id="A0A1H2RPS5"/>
<dbReference type="PANTHER" id="PTHR47371:SF3">
    <property type="entry name" value="PHOSPHOGLYCEROL TRANSFERASE I"/>
    <property type="match status" value="1"/>
</dbReference>
<dbReference type="InterPro" id="IPR017850">
    <property type="entry name" value="Alkaline_phosphatase_core_sf"/>
</dbReference>
<dbReference type="InterPro" id="IPR050448">
    <property type="entry name" value="OpgB/LTA_synthase_biosynth"/>
</dbReference>
<evidence type="ECO:0000256" key="3">
    <source>
        <dbReference type="ARBA" id="ARBA00022692"/>
    </source>
</evidence>
<feature type="transmembrane region" description="Helical" evidence="6">
    <location>
        <begin position="76"/>
        <end position="96"/>
    </location>
</feature>
<dbReference type="SUPFAM" id="SSF53649">
    <property type="entry name" value="Alkaline phosphatase-like"/>
    <property type="match status" value="1"/>
</dbReference>
<dbReference type="Gene3D" id="3.40.720.10">
    <property type="entry name" value="Alkaline Phosphatase, subunit A"/>
    <property type="match status" value="1"/>
</dbReference>
<dbReference type="PANTHER" id="PTHR47371">
    <property type="entry name" value="LIPOTEICHOIC ACID SYNTHASE"/>
    <property type="match status" value="1"/>
</dbReference>
<proteinExistence type="predicted"/>